<organism evidence="3 4">
    <name type="scientific">Sphingomonas longa</name>
    <dbReference type="NCBI Taxonomy" id="2778730"/>
    <lineage>
        <taxon>Bacteria</taxon>
        <taxon>Pseudomonadati</taxon>
        <taxon>Pseudomonadota</taxon>
        <taxon>Alphaproteobacteria</taxon>
        <taxon>Sphingomonadales</taxon>
        <taxon>Sphingomonadaceae</taxon>
        <taxon>Sphingomonas</taxon>
    </lineage>
</organism>
<dbReference type="PANTHER" id="PTHR12788:SF10">
    <property type="entry name" value="PROTEIN-TYROSINE SULFOTRANSFERASE"/>
    <property type="match status" value="1"/>
</dbReference>
<name>A0ABS2DCJ7_9SPHN</name>
<gene>
    <name evidence="3" type="ORF">ILT43_15560</name>
</gene>
<evidence type="ECO:0000313" key="3">
    <source>
        <dbReference type="EMBL" id="MBM6577799.1"/>
    </source>
</evidence>
<dbReference type="RefSeq" id="WP_204199899.1">
    <property type="nucleotide sequence ID" value="NZ_JAFEMC010000005.1"/>
</dbReference>
<protein>
    <submittedName>
        <fullName evidence="3">Sulfotransferase</fullName>
    </submittedName>
</protein>
<dbReference type="InterPro" id="IPR011990">
    <property type="entry name" value="TPR-like_helical_dom_sf"/>
</dbReference>
<reference evidence="3 4" key="1">
    <citation type="submission" date="2020-12" db="EMBL/GenBank/DDBJ databases">
        <title>Sphingomonas sp.</title>
        <authorList>
            <person name="Kim M.K."/>
        </authorList>
    </citation>
    <scope>NUCLEOTIDE SEQUENCE [LARGE SCALE GENOMIC DNA]</scope>
    <source>
        <strain evidence="3 4">BT552</strain>
    </source>
</reference>
<dbReference type="Gene3D" id="3.40.50.300">
    <property type="entry name" value="P-loop containing nucleotide triphosphate hydrolases"/>
    <property type="match status" value="1"/>
</dbReference>
<keyword evidence="1" id="KW-0808">Transferase</keyword>
<accession>A0ABS2DCJ7</accession>
<dbReference type="Proteomes" id="UP000763641">
    <property type="component" value="Unassembled WGS sequence"/>
</dbReference>
<dbReference type="InterPro" id="IPR026634">
    <property type="entry name" value="TPST-like"/>
</dbReference>
<evidence type="ECO:0000313" key="4">
    <source>
        <dbReference type="Proteomes" id="UP000763641"/>
    </source>
</evidence>
<keyword evidence="4" id="KW-1185">Reference proteome</keyword>
<dbReference type="PANTHER" id="PTHR12788">
    <property type="entry name" value="PROTEIN-TYROSINE SULFOTRANSFERASE 2"/>
    <property type="match status" value="1"/>
</dbReference>
<dbReference type="InterPro" id="IPR027417">
    <property type="entry name" value="P-loop_NTPase"/>
</dbReference>
<sequence length="479" mass="52521">MMLPIGLIIERLQKALSEGNRKQVNATATILIRRNADLGSSWQTIANVLSTNGEHRLAVEAGNLALRSSQRDPKAIYQQAILLARAGAVAEARRLLIAVPDNVPSPGAYAYTRGTFALNLGDLDEARHYLLVATSSDPLSGQAWLALAMVARKGDRDILMLLEQSRSAMARASKRERAQYLYGLGKLLCDAGDHDAAFAVIAAASADWRSQINPDRSADSRSAESAVEGYTRASFDGDRRSSSDTSRPILVTGSPRAGTTLIEQILASHTSVAGGGELEIFRRLFNEIGGSSVPPSLQLSEKDIRLGLAEQYLHLLAQRFGEHGRVVDKSLDASRYLGAFATCLPDAPLIWITRNSLDQAWSCFKHFFLRGANWSYDLADIAHHFRLEESLLQKWQDLLGSRLLHVQYERLVHDPEAEIRKILAHCHLDVEPGVFSPHLTRRAVTTASAVQVRQPISASSVGSSAPYRQHLSPFVSAYD</sequence>
<comment type="caution">
    <text evidence="3">The sequence shown here is derived from an EMBL/GenBank/DDBJ whole genome shotgun (WGS) entry which is preliminary data.</text>
</comment>
<feature type="region of interest" description="Disordered" evidence="2">
    <location>
        <begin position="212"/>
        <end position="253"/>
    </location>
</feature>
<evidence type="ECO:0000256" key="1">
    <source>
        <dbReference type="ARBA" id="ARBA00022679"/>
    </source>
</evidence>
<dbReference type="SUPFAM" id="SSF48452">
    <property type="entry name" value="TPR-like"/>
    <property type="match status" value="1"/>
</dbReference>
<proteinExistence type="predicted"/>
<dbReference type="EMBL" id="JAFEMC010000005">
    <property type="protein sequence ID" value="MBM6577799.1"/>
    <property type="molecule type" value="Genomic_DNA"/>
</dbReference>
<dbReference type="Gene3D" id="1.25.40.10">
    <property type="entry name" value="Tetratricopeptide repeat domain"/>
    <property type="match status" value="1"/>
</dbReference>
<dbReference type="SUPFAM" id="SSF52540">
    <property type="entry name" value="P-loop containing nucleoside triphosphate hydrolases"/>
    <property type="match status" value="1"/>
</dbReference>
<evidence type="ECO:0000256" key="2">
    <source>
        <dbReference type="SAM" id="MobiDB-lite"/>
    </source>
</evidence>
<dbReference type="Pfam" id="PF13469">
    <property type="entry name" value="Sulfotransfer_3"/>
    <property type="match status" value="1"/>
</dbReference>